<keyword evidence="2" id="KW-0812">Transmembrane</keyword>
<proteinExistence type="predicted"/>
<feature type="coiled-coil region" evidence="1">
    <location>
        <begin position="341"/>
        <end position="368"/>
    </location>
</feature>
<accession>A0ABP8CG09</accession>
<keyword evidence="2" id="KW-0472">Membrane</keyword>
<protein>
    <recommendedName>
        <fullName evidence="3">HTH luxR-type domain-containing protein</fullName>
    </recommendedName>
</protein>
<dbReference type="SMART" id="SM00421">
    <property type="entry name" value="HTH_LUXR"/>
    <property type="match status" value="1"/>
</dbReference>
<dbReference type="InterPro" id="IPR016032">
    <property type="entry name" value="Sig_transdc_resp-reg_C-effctor"/>
</dbReference>
<evidence type="ECO:0000313" key="4">
    <source>
        <dbReference type="EMBL" id="GAA4238842.1"/>
    </source>
</evidence>
<feature type="transmembrane region" description="Helical" evidence="2">
    <location>
        <begin position="370"/>
        <end position="390"/>
    </location>
</feature>
<feature type="domain" description="HTH luxR-type" evidence="3">
    <location>
        <begin position="484"/>
        <end position="541"/>
    </location>
</feature>
<dbReference type="RefSeq" id="WP_344789241.1">
    <property type="nucleotide sequence ID" value="NZ_BAABCA010000007.1"/>
</dbReference>
<comment type="caution">
    <text evidence="4">The sequence shown here is derived from an EMBL/GenBank/DDBJ whole genome shotgun (WGS) entry which is preliminary data.</text>
</comment>
<evidence type="ECO:0000256" key="1">
    <source>
        <dbReference type="SAM" id="Coils"/>
    </source>
</evidence>
<gene>
    <name evidence="4" type="ORF">GCM10022291_30850</name>
</gene>
<dbReference type="InterPro" id="IPR036388">
    <property type="entry name" value="WH-like_DNA-bd_sf"/>
</dbReference>
<evidence type="ECO:0000256" key="2">
    <source>
        <dbReference type="SAM" id="Phobius"/>
    </source>
</evidence>
<keyword evidence="5" id="KW-1185">Reference proteome</keyword>
<dbReference type="SUPFAM" id="SSF48452">
    <property type="entry name" value="TPR-like"/>
    <property type="match status" value="2"/>
</dbReference>
<dbReference type="InterPro" id="IPR000792">
    <property type="entry name" value="Tscrpt_reg_LuxR_C"/>
</dbReference>
<evidence type="ECO:0000313" key="5">
    <source>
        <dbReference type="Proteomes" id="UP001501496"/>
    </source>
</evidence>
<dbReference type="InterPro" id="IPR011990">
    <property type="entry name" value="TPR-like_helical_dom_sf"/>
</dbReference>
<name>A0ABP8CG09_9FLAO</name>
<keyword evidence="1" id="KW-0175">Coiled coil</keyword>
<keyword evidence="2" id="KW-1133">Transmembrane helix</keyword>
<dbReference type="Gene3D" id="1.10.10.10">
    <property type="entry name" value="Winged helix-like DNA-binding domain superfamily/Winged helix DNA-binding domain"/>
    <property type="match status" value="1"/>
</dbReference>
<evidence type="ECO:0000259" key="3">
    <source>
        <dbReference type="SMART" id="SM00421"/>
    </source>
</evidence>
<reference evidence="5" key="1">
    <citation type="journal article" date="2019" name="Int. J. Syst. Evol. Microbiol.">
        <title>The Global Catalogue of Microorganisms (GCM) 10K type strain sequencing project: providing services to taxonomists for standard genome sequencing and annotation.</title>
        <authorList>
            <consortium name="The Broad Institute Genomics Platform"/>
            <consortium name="The Broad Institute Genome Sequencing Center for Infectious Disease"/>
            <person name="Wu L."/>
            <person name="Ma J."/>
        </authorList>
    </citation>
    <scope>NUCLEOTIDE SEQUENCE [LARGE SCALE GENOMIC DNA]</scope>
    <source>
        <strain evidence="5">JCM 17630</strain>
    </source>
</reference>
<organism evidence="4 5">
    <name type="scientific">Postechiella marina</name>
    <dbReference type="NCBI Taxonomy" id="943941"/>
    <lineage>
        <taxon>Bacteria</taxon>
        <taxon>Pseudomonadati</taxon>
        <taxon>Bacteroidota</taxon>
        <taxon>Flavobacteriia</taxon>
        <taxon>Flavobacteriales</taxon>
        <taxon>Flavobacteriaceae</taxon>
        <taxon>Postechiella</taxon>
    </lineage>
</organism>
<dbReference type="Proteomes" id="UP001501496">
    <property type="component" value="Unassembled WGS sequence"/>
</dbReference>
<dbReference type="EMBL" id="BAABCA010000007">
    <property type="protein sequence ID" value="GAA4238842.1"/>
    <property type="molecule type" value="Genomic_DNA"/>
</dbReference>
<dbReference type="Gene3D" id="1.25.40.10">
    <property type="entry name" value="Tetratricopeptide repeat domain"/>
    <property type="match status" value="1"/>
</dbReference>
<dbReference type="SUPFAM" id="SSF46894">
    <property type="entry name" value="C-terminal effector domain of the bipartite response regulators"/>
    <property type="match status" value="1"/>
</dbReference>
<sequence length="544" mass="63831">MKKELKTLHISHLKKIKVYFFLISTLIICSFLQLQAQQFKSYYNSNNSLKKKYSDSIFKSYKKAFTQASLKKDTIKIVNNLINLSIYKRNNLDYDDAFNDAGDALFLAEEYGNYLLQAKAFEELGALTYLYKQDDEAGYNFKKAHYYFKKLYKNKKIEAKQLYKSYYNLALYSQRKQNIKHLKLYIDSCNLLKHKLKNNEIYDVFLDEKRATFEGWQGQTLQSITLLKKSVSTLENLDVTKLNHRISKSFLLILYGRIGVIYMAMGELDLAKSYFNKSVTSEDICGEGIFYKAFIYEKLANLLAAQKNYKKAFEYREKANVIYNTYLNPRNDKNQGFLTIRNRYKDQLNKKNALLNKQSLELAEQRQETLRLRIFFFIILFTFVVLFFLVRSRIKTLKYQKKEEDSKALLDVKNSELTTSTLQLIEREEVIKMLSDHVKKNNLDKGTRTLLKSIEKRSVSLWDAFNNRFISQNEGFYERLQDKAPNLSAADLKICALIKLNFSGKEMAYLLGISLGSVHVARHRLRKKMNLSRDVNLTNFINSI</sequence>